<keyword evidence="9" id="KW-1185">Reference proteome</keyword>
<evidence type="ECO:0000259" key="6">
    <source>
        <dbReference type="Pfam" id="PF00355"/>
    </source>
</evidence>
<dbReference type="AlphaFoldDB" id="A0A4R5BGG4"/>
<feature type="domain" description="Rieske" evidence="6">
    <location>
        <begin position="51"/>
        <end position="130"/>
    </location>
</feature>
<evidence type="ECO:0000256" key="5">
    <source>
        <dbReference type="ARBA" id="ARBA00023014"/>
    </source>
</evidence>
<sequence length="342" mass="37212">MVNILDQWPERWPLQPVPRAAWAEQHPTYPEAEPRIIRAALARAERRSGGNWYVFAGSRQVRADRPLGFHVAGTELVAWRDRSGALQVGPGACPHLGAPLSEAAVHCGALVCRWHGMRLGGRGRPGWKPLPSHDDGVLAWVRLDSAGDEEPLDEPVIAARPVGHRSIDAVMTATGVCEPSDVVANRLDPWHGAWFHPYSFTRLRVLETPPVDGAGPAEDRYLVEVTFRVAGRLGVPVLAEFTCPEARTVLMRITAGEGAGSVVETHATPVGSTADGRPLTQVVEAVVATSGRTGFLLARNAAALLRPAMARAARRLWRDDLAYAERRYAVRTGRYGRAGRKP</sequence>
<evidence type="ECO:0000256" key="4">
    <source>
        <dbReference type="ARBA" id="ARBA00023004"/>
    </source>
</evidence>
<gene>
    <name evidence="8" type="ORF">E1202_24340</name>
</gene>
<proteinExistence type="predicted"/>
<dbReference type="GO" id="GO:0016705">
    <property type="term" value="F:oxidoreductase activity, acting on paired donors, with incorporation or reduction of molecular oxygen"/>
    <property type="evidence" value="ECO:0007669"/>
    <property type="project" value="UniProtKB-ARBA"/>
</dbReference>
<dbReference type="EMBL" id="SMLA01000048">
    <property type="protein sequence ID" value="TDD84006.1"/>
    <property type="molecule type" value="Genomic_DNA"/>
</dbReference>
<keyword evidence="2" id="KW-0479">Metal-binding</keyword>
<dbReference type="InterPro" id="IPR045612">
    <property type="entry name" value="DUF5914"/>
</dbReference>
<dbReference type="GO" id="GO:0046872">
    <property type="term" value="F:metal ion binding"/>
    <property type="evidence" value="ECO:0007669"/>
    <property type="project" value="UniProtKB-KW"/>
</dbReference>
<keyword evidence="5" id="KW-0411">Iron-sulfur</keyword>
<dbReference type="Pfam" id="PF00355">
    <property type="entry name" value="Rieske"/>
    <property type="match status" value="1"/>
</dbReference>
<dbReference type="GO" id="GO:0051537">
    <property type="term" value="F:2 iron, 2 sulfur cluster binding"/>
    <property type="evidence" value="ECO:0007669"/>
    <property type="project" value="UniProtKB-KW"/>
</dbReference>
<dbReference type="InterPro" id="IPR050584">
    <property type="entry name" value="Cholesterol_7-desaturase"/>
</dbReference>
<keyword evidence="3" id="KW-0560">Oxidoreductase</keyword>
<accession>A0A4R5BGG4</accession>
<evidence type="ECO:0000256" key="1">
    <source>
        <dbReference type="ARBA" id="ARBA00022714"/>
    </source>
</evidence>
<dbReference type="GO" id="GO:0004497">
    <property type="term" value="F:monooxygenase activity"/>
    <property type="evidence" value="ECO:0007669"/>
    <property type="project" value="UniProtKB-ARBA"/>
</dbReference>
<dbReference type="PANTHER" id="PTHR21266:SF60">
    <property type="entry name" value="3-KETOSTEROID-9-ALPHA-MONOOXYGENASE, OXYGENASE COMPONENT"/>
    <property type="match status" value="1"/>
</dbReference>
<evidence type="ECO:0000313" key="9">
    <source>
        <dbReference type="Proteomes" id="UP000294723"/>
    </source>
</evidence>
<evidence type="ECO:0000256" key="3">
    <source>
        <dbReference type="ARBA" id="ARBA00023002"/>
    </source>
</evidence>
<name>A0A4R5BGG4_9PSEU</name>
<keyword evidence="4" id="KW-0408">Iron</keyword>
<evidence type="ECO:0000259" key="7">
    <source>
        <dbReference type="Pfam" id="PF19299"/>
    </source>
</evidence>
<evidence type="ECO:0000256" key="2">
    <source>
        <dbReference type="ARBA" id="ARBA00022723"/>
    </source>
</evidence>
<dbReference type="Proteomes" id="UP000294723">
    <property type="component" value="Unassembled WGS sequence"/>
</dbReference>
<dbReference type="Pfam" id="PF19299">
    <property type="entry name" value="DUF5914"/>
    <property type="match status" value="1"/>
</dbReference>
<keyword evidence="1" id="KW-0001">2Fe-2S</keyword>
<organism evidence="8 9">
    <name type="scientific">Saccharopolyspora karakumensis</name>
    <dbReference type="NCBI Taxonomy" id="2530386"/>
    <lineage>
        <taxon>Bacteria</taxon>
        <taxon>Bacillati</taxon>
        <taxon>Actinomycetota</taxon>
        <taxon>Actinomycetes</taxon>
        <taxon>Pseudonocardiales</taxon>
        <taxon>Pseudonocardiaceae</taxon>
        <taxon>Saccharopolyspora</taxon>
    </lineage>
</organism>
<evidence type="ECO:0000313" key="8">
    <source>
        <dbReference type="EMBL" id="TDD84006.1"/>
    </source>
</evidence>
<reference evidence="8 9" key="1">
    <citation type="submission" date="2019-03" db="EMBL/GenBank/DDBJ databases">
        <title>Draft genome sequences of novel Actinobacteria.</title>
        <authorList>
            <person name="Sahin N."/>
            <person name="Ay H."/>
            <person name="Saygin H."/>
        </authorList>
    </citation>
    <scope>NUCLEOTIDE SEQUENCE [LARGE SCALE GENOMIC DNA]</scope>
    <source>
        <strain evidence="8 9">5K548</strain>
    </source>
</reference>
<dbReference type="InterPro" id="IPR017941">
    <property type="entry name" value="Rieske_2Fe-2S"/>
</dbReference>
<dbReference type="SUPFAM" id="SSF50022">
    <property type="entry name" value="ISP domain"/>
    <property type="match status" value="1"/>
</dbReference>
<protein>
    <submittedName>
        <fullName evidence="8">Rieske (2Fe-2S) protein</fullName>
    </submittedName>
</protein>
<dbReference type="PANTHER" id="PTHR21266">
    <property type="entry name" value="IRON-SULFUR DOMAIN CONTAINING PROTEIN"/>
    <property type="match status" value="1"/>
</dbReference>
<comment type="caution">
    <text evidence="8">The sequence shown here is derived from an EMBL/GenBank/DDBJ whole genome shotgun (WGS) entry which is preliminary data.</text>
</comment>
<feature type="domain" description="DUF5914" evidence="7">
    <location>
        <begin position="147"/>
        <end position="333"/>
    </location>
</feature>
<dbReference type="InterPro" id="IPR036922">
    <property type="entry name" value="Rieske_2Fe-2S_sf"/>
</dbReference>
<dbReference type="Gene3D" id="2.102.10.10">
    <property type="entry name" value="Rieske [2Fe-2S] iron-sulphur domain"/>
    <property type="match status" value="1"/>
</dbReference>